<dbReference type="GO" id="GO:0016020">
    <property type="term" value="C:membrane"/>
    <property type="evidence" value="ECO:0007669"/>
    <property type="project" value="UniProtKB-SubCell"/>
</dbReference>
<organism evidence="6 7">
    <name type="scientific">Diatrype stigma</name>
    <dbReference type="NCBI Taxonomy" id="117547"/>
    <lineage>
        <taxon>Eukaryota</taxon>
        <taxon>Fungi</taxon>
        <taxon>Dikarya</taxon>
        <taxon>Ascomycota</taxon>
        <taxon>Pezizomycotina</taxon>
        <taxon>Sordariomycetes</taxon>
        <taxon>Xylariomycetidae</taxon>
        <taxon>Xylariales</taxon>
        <taxon>Diatrypaceae</taxon>
        <taxon>Diatrype</taxon>
    </lineage>
</organism>
<reference evidence="6 7" key="1">
    <citation type="submission" date="2024-02" db="EMBL/GenBank/DDBJ databases">
        <title>De novo assembly and annotation of 12 fungi associated with fruit tree decline syndrome in Ontario, Canada.</title>
        <authorList>
            <person name="Sulman M."/>
            <person name="Ellouze W."/>
            <person name="Ilyukhin E."/>
        </authorList>
    </citation>
    <scope>NUCLEOTIDE SEQUENCE [LARGE SCALE GENOMIC DNA]</scope>
    <source>
        <strain evidence="6 7">M11/M66-122</strain>
    </source>
</reference>
<sequence length="134" mass="15242">MCANWIGYAGSFAPYGEAQWRVPLALQLPWGMILFFNLCTFMPKSPRELIQKGKIEEARQAFSRIRPDLHSHEVLEEFGLMKAQIEYETEPTLYKSLGIDKKTVLALAAAWGTCAFVSNAIANNFLPDRFGRRK</sequence>
<feature type="transmembrane region" description="Helical" evidence="5">
    <location>
        <begin position="104"/>
        <end position="126"/>
    </location>
</feature>
<proteinExistence type="predicted"/>
<dbReference type="GO" id="GO:0005351">
    <property type="term" value="F:carbohydrate:proton symporter activity"/>
    <property type="evidence" value="ECO:0007669"/>
    <property type="project" value="TreeGrafter"/>
</dbReference>
<dbReference type="PANTHER" id="PTHR48022:SF11">
    <property type="entry name" value="MONOSACCHARIDE TRANSPORTER (HXT8), PUTATIVE (AFU_ORTHOLOGUE AFUA_2G08120)-RELATED"/>
    <property type="match status" value="1"/>
</dbReference>
<dbReference type="Gene3D" id="1.20.1250.20">
    <property type="entry name" value="MFS general substrate transporter like domains"/>
    <property type="match status" value="1"/>
</dbReference>
<dbReference type="AlphaFoldDB" id="A0AAN9UTQ3"/>
<evidence type="ECO:0000256" key="2">
    <source>
        <dbReference type="ARBA" id="ARBA00022692"/>
    </source>
</evidence>
<dbReference type="InterPro" id="IPR005828">
    <property type="entry name" value="MFS_sugar_transport-like"/>
</dbReference>
<dbReference type="SUPFAM" id="SSF103473">
    <property type="entry name" value="MFS general substrate transporter"/>
    <property type="match status" value="1"/>
</dbReference>
<keyword evidence="2 5" id="KW-0812">Transmembrane</keyword>
<dbReference type="InterPro" id="IPR036259">
    <property type="entry name" value="MFS_trans_sf"/>
</dbReference>
<dbReference type="EMBL" id="JAKJXP020000082">
    <property type="protein sequence ID" value="KAK7748358.1"/>
    <property type="molecule type" value="Genomic_DNA"/>
</dbReference>
<keyword evidence="7" id="KW-1185">Reference proteome</keyword>
<dbReference type="Proteomes" id="UP001320420">
    <property type="component" value="Unassembled WGS sequence"/>
</dbReference>
<keyword evidence="3 5" id="KW-1133">Transmembrane helix</keyword>
<evidence type="ECO:0000256" key="5">
    <source>
        <dbReference type="SAM" id="Phobius"/>
    </source>
</evidence>
<dbReference type="InterPro" id="IPR050360">
    <property type="entry name" value="MFS_Sugar_Transporters"/>
</dbReference>
<keyword evidence="4 5" id="KW-0472">Membrane</keyword>
<evidence type="ECO:0000256" key="1">
    <source>
        <dbReference type="ARBA" id="ARBA00004141"/>
    </source>
</evidence>
<feature type="transmembrane region" description="Helical" evidence="5">
    <location>
        <begin position="24"/>
        <end position="42"/>
    </location>
</feature>
<dbReference type="Pfam" id="PF00083">
    <property type="entry name" value="Sugar_tr"/>
    <property type="match status" value="1"/>
</dbReference>
<comment type="subcellular location">
    <subcellularLocation>
        <location evidence="1">Membrane</location>
        <topology evidence="1">Multi-pass membrane protein</topology>
    </subcellularLocation>
</comment>
<evidence type="ECO:0000256" key="3">
    <source>
        <dbReference type="ARBA" id="ARBA00022989"/>
    </source>
</evidence>
<gene>
    <name evidence="6" type="ORF">SLS62_008621</name>
</gene>
<comment type="caution">
    <text evidence="6">The sequence shown here is derived from an EMBL/GenBank/DDBJ whole genome shotgun (WGS) entry which is preliminary data.</text>
</comment>
<evidence type="ECO:0000313" key="6">
    <source>
        <dbReference type="EMBL" id="KAK7748358.1"/>
    </source>
</evidence>
<protein>
    <submittedName>
        <fullName evidence="6">Uncharacterized protein</fullName>
    </submittedName>
</protein>
<name>A0AAN9UTQ3_9PEZI</name>
<accession>A0AAN9UTQ3</accession>
<dbReference type="PANTHER" id="PTHR48022">
    <property type="entry name" value="PLASTIDIC GLUCOSE TRANSPORTER 4"/>
    <property type="match status" value="1"/>
</dbReference>
<evidence type="ECO:0000313" key="7">
    <source>
        <dbReference type="Proteomes" id="UP001320420"/>
    </source>
</evidence>
<evidence type="ECO:0000256" key="4">
    <source>
        <dbReference type="ARBA" id="ARBA00023136"/>
    </source>
</evidence>